<dbReference type="GO" id="GO:0000287">
    <property type="term" value="F:magnesium ion binding"/>
    <property type="evidence" value="ECO:0007669"/>
    <property type="project" value="InterPro"/>
</dbReference>
<dbReference type="InterPro" id="IPR010115">
    <property type="entry name" value="FbiA/CofD"/>
</dbReference>
<dbReference type="AlphaFoldDB" id="A0AA35RLV5"/>
<dbReference type="NCBIfam" id="TIGR01819">
    <property type="entry name" value="F420_cofD"/>
    <property type="match status" value="1"/>
</dbReference>
<evidence type="ECO:0000256" key="2">
    <source>
        <dbReference type="ARBA" id="ARBA00022842"/>
    </source>
</evidence>
<organism evidence="3 4">
    <name type="scientific">Geodia barretti</name>
    <name type="common">Barrett's horny sponge</name>
    <dbReference type="NCBI Taxonomy" id="519541"/>
    <lineage>
        <taxon>Eukaryota</taxon>
        <taxon>Metazoa</taxon>
        <taxon>Porifera</taxon>
        <taxon>Demospongiae</taxon>
        <taxon>Heteroscleromorpha</taxon>
        <taxon>Tetractinellida</taxon>
        <taxon>Astrophorina</taxon>
        <taxon>Geodiidae</taxon>
        <taxon>Geodia</taxon>
    </lineage>
</organism>
<name>A0AA35RLV5_GEOBA</name>
<keyword evidence="2" id="KW-0460">Magnesium</keyword>
<dbReference type="Gene3D" id="3.40.50.10680">
    <property type="entry name" value="CofD-like domains"/>
    <property type="match status" value="1"/>
</dbReference>
<dbReference type="InterPro" id="IPR038136">
    <property type="entry name" value="CofD-like_dom_sf"/>
</dbReference>
<comment type="caution">
    <text evidence="3">The sequence shown here is derived from an EMBL/GenBank/DDBJ whole genome shotgun (WGS) entry which is preliminary data.</text>
</comment>
<reference evidence="3" key="1">
    <citation type="submission" date="2023-03" db="EMBL/GenBank/DDBJ databases">
        <authorList>
            <person name="Steffen K."/>
            <person name="Cardenas P."/>
        </authorList>
    </citation>
    <scope>NUCLEOTIDE SEQUENCE</scope>
</reference>
<sequence length="313" mass="33543">MSVLALAGGVGGAKLCLGLARVLSPDDLQIVVNTGDDEEFYGLHVSPDLDTVMYTLAGLANPYTGWGITGETFATLEHLGKLGEDTWFGLGDRDMATHIVRTNMLRQGKSLSEVTSRLYRSLGVEHPVAPMTDDRVRTKAVTNIGTLEFQTYFVKHRCEPVVRDLVFDGSGSASMSEAFSKALSDRSVLVYCPSNPLLSMAPILAVPGVESAIKSFSGVTIAVSPIVGGKALRGPAAKLLEELGEDVSCVGVARRYSGICDVFILDDLDRHHADEIRSLGMVPVVVDTIMNTEQDKIDLARIVLEVAGVAHAR</sequence>
<dbReference type="Proteomes" id="UP001174909">
    <property type="component" value="Unassembled WGS sequence"/>
</dbReference>
<keyword evidence="1 3" id="KW-0808">Transferase</keyword>
<gene>
    <name evidence="3" type="ORF">GBAR_LOCUS8753</name>
</gene>
<accession>A0AA35RLV5</accession>
<keyword evidence="4" id="KW-1185">Reference proteome</keyword>
<proteinExistence type="inferred from homology"/>
<evidence type="ECO:0000313" key="4">
    <source>
        <dbReference type="Proteomes" id="UP001174909"/>
    </source>
</evidence>
<dbReference type="InterPro" id="IPR002882">
    <property type="entry name" value="CofD"/>
</dbReference>
<dbReference type="SUPFAM" id="SSF142338">
    <property type="entry name" value="CofD-like"/>
    <property type="match status" value="1"/>
</dbReference>
<protein>
    <submittedName>
        <fullName evidence="3">2-phospho-L-lactate transferase</fullName>
    </submittedName>
</protein>
<dbReference type="Pfam" id="PF01933">
    <property type="entry name" value="CofD"/>
    <property type="match status" value="1"/>
</dbReference>
<dbReference type="GO" id="GO:0043743">
    <property type="term" value="F:LPPG:FO 2-phospho-L-lactate transferase activity"/>
    <property type="evidence" value="ECO:0007669"/>
    <property type="project" value="InterPro"/>
</dbReference>
<dbReference type="HAMAP" id="MF_01257">
    <property type="entry name" value="CofD"/>
    <property type="match status" value="1"/>
</dbReference>
<dbReference type="PANTHER" id="PTHR43007">
    <property type="entry name" value="2-PHOSPHO-L-LACTATE TRANSFERASE"/>
    <property type="match status" value="1"/>
</dbReference>
<dbReference type="Gene3D" id="1.10.8.240">
    <property type="entry name" value="CofD-like domain"/>
    <property type="match status" value="1"/>
</dbReference>
<dbReference type="PANTHER" id="PTHR43007:SF1">
    <property type="entry name" value="2-PHOSPHO-L-LACTATE TRANSFERASE"/>
    <property type="match status" value="1"/>
</dbReference>
<evidence type="ECO:0000256" key="1">
    <source>
        <dbReference type="ARBA" id="ARBA00022679"/>
    </source>
</evidence>
<dbReference type="EMBL" id="CASHTH010001308">
    <property type="protein sequence ID" value="CAI8013904.1"/>
    <property type="molecule type" value="Genomic_DNA"/>
</dbReference>
<evidence type="ECO:0000313" key="3">
    <source>
        <dbReference type="EMBL" id="CAI8013904.1"/>
    </source>
</evidence>
<dbReference type="CDD" id="cd07186">
    <property type="entry name" value="CofD_like"/>
    <property type="match status" value="1"/>
</dbReference>